<dbReference type="RefSeq" id="WP_183373650.1">
    <property type="nucleotide sequence ID" value="NZ_CBCSFZ010000003.1"/>
</dbReference>
<dbReference type="AlphaFoldDB" id="A0A839QNC8"/>
<organism evidence="1 2">
    <name type="scientific">Helcobacillus massiliensis</name>
    <dbReference type="NCBI Taxonomy" id="521392"/>
    <lineage>
        <taxon>Bacteria</taxon>
        <taxon>Bacillati</taxon>
        <taxon>Actinomycetota</taxon>
        <taxon>Actinomycetes</taxon>
        <taxon>Micrococcales</taxon>
        <taxon>Dermabacteraceae</taxon>
        <taxon>Helcobacillus</taxon>
    </lineage>
</organism>
<accession>A0A839QNC8</accession>
<sequence length="239" mass="24801">MSDLSPTGADLLAALEQRGPSPALIWYGGEDGRTELSGHVLANWVTKTVNLLRDELFAEPDTPMVIAMPPHWKRLVLALAGWSVGAEVRILSLDAAAGEAAGLLAEPLADGTVLATSDPALDAVDQADEVLVLDPVSLALRFSGEVPDLAHDYLPAVRGHGDHLSAPLEHFSGPSPVHLEGGDHLGDGSGSVEPGAVVALEDIDGADASRAFAVWLAGGVVLAPAWAVSEEQQRAEGVR</sequence>
<protein>
    <submittedName>
        <fullName evidence="1">Uncharacterized protein (TIGR03089 family)</fullName>
    </submittedName>
</protein>
<dbReference type="EMBL" id="JACHWP010000001">
    <property type="protein sequence ID" value="MBB3021973.1"/>
    <property type="molecule type" value="Genomic_DNA"/>
</dbReference>
<comment type="caution">
    <text evidence="1">The sequence shown here is derived from an EMBL/GenBank/DDBJ whole genome shotgun (WGS) entry which is preliminary data.</text>
</comment>
<dbReference type="Proteomes" id="UP000568050">
    <property type="component" value="Unassembled WGS sequence"/>
</dbReference>
<evidence type="ECO:0000313" key="2">
    <source>
        <dbReference type="Proteomes" id="UP000568050"/>
    </source>
</evidence>
<name>A0A839QNC8_9MICO</name>
<dbReference type="SUPFAM" id="SSF56801">
    <property type="entry name" value="Acetyl-CoA synthetase-like"/>
    <property type="match status" value="1"/>
</dbReference>
<gene>
    <name evidence="1" type="ORF">FHX50_000221</name>
</gene>
<dbReference type="InterPro" id="IPR017523">
    <property type="entry name" value="Rv3268"/>
</dbReference>
<keyword evidence="2" id="KW-1185">Reference proteome</keyword>
<dbReference type="NCBIfam" id="TIGR03089">
    <property type="entry name" value="TIGR03089 family protein"/>
    <property type="match status" value="1"/>
</dbReference>
<proteinExistence type="predicted"/>
<reference evidence="1 2" key="1">
    <citation type="submission" date="2020-08" db="EMBL/GenBank/DDBJ databases">
        <title>Sequencing the genomes of 1000 actinobacteria strains.</title>
        <authorList>
            <person name="Klenk H.-P."/>
        </authorList>
    </citation>
    <scope>NUCLEOTIDE SEQUENCE [LARGE SCALE GENOMIC DNA]</scope>
    <source>
        <strain evidence="1 2">DSM 23040</strain>
    </source>
</reference>
<evidence type="ECO:0000313" key="1">
    <source>
        <dbReference type="EMBL" id="MBB3021973.1"/>
    </source>
</evidence>